<dbReference type="Proteomes" id="UP000295832">
    <property type="component" value="Unassembled WGS sequence"/>
</dbReference>
<keyword evidence="1" id="KW-0175">Coiled coil</keyword>
<evidence type="ECO:0000313" key="3">
    <source>
        <dbReference type="EMBL" id="TDX48325.1"/>
    </source>
</evidence>
<keyword evidence="2" id="KW-1133">Transmembrane helix</keyword>
<evidence type="ECO:0000313" key="4">
    <source>
        <dbReference type="Proteomes" id="UP000295832"/>
    </source>
</evidence>
<proteinExistence type="predicted"/>
<feature type="transmembrane region" description="Helical" evidence="2">
    <location>
        <begin position="94"/>
        <end position="112"/>
    </location>
</feature>
<name>A0A4V3GXL5_9FIRM</name>
<accession>A0A4V3GXL5</accession>
<feature type="coiled-coil region" evidence="1">
    <location>
        <begin position="17"/>
        <end position="72"/>
    </location>
</feature>
<dbReference type="Gene3D" id="1.20.5.300">
    <property type="match status" value="1"/>
</dbReference>
<evidence type="ECO:0000256" key="1">
    <source>
        <dbReference type="SAM" id="Coils"/>
    </source>
</evidence>
<organism evidence="3 4">
    <name type="scientific">Orenia marismortui</name>
    <dbReference type="NCBI Taxonomy" id="46469"/>
    <lineage>
        <taxon>Bacteria</taxon>
        <taxon>Bacillati</taxon>
        <taxon>Bacillota</taxon>
        <taxon>Clostridia</taxon>
        <taxon>Halanaerobiales</taxon>
        <taxon>Halobacteroidaceae</taxon>
        <taxon>Orenia</taxon>
    </lineage>
</organism>
<evidence type="ECO:0000256" key="2">
    <source>
        <dbReference type="SAM" id="Phobius"/>
    </source>
</evidence>
<reference evidence="3 4" key="1">
    <citation type="submission" date="2019-03" db="EMBL/GenBank/DDBJ databases">
        <title>Subsurface microbial communities from deep shales in Ohio and West Virginia, USA.</title>
        <authorList>
            <person name="Wrighton K."/>
        </authorList>
    </citation>
    <scope>NUCLEOTIDE SEQUENCE [LARGE SCALE GENOMIC DNA]</scope>
    <source>
        <strain evidence="3 4">MSL 6dP</strain>
    </source>
</reference>
<keyword evidence="4" id="KW-1185">Reference proteome</keyword>
<protein>
    <submittedName>
        <fullName evidence="3">Uncharacterized protein</fullName>
    </submittedName>
</protein>
<gene>
    <name evidence="3" type="ORF">C7959_13052</name>
</gene>
<keyword evidence="2" id="KW-0812">Transmembrane</keyword>
<dbReference type="AlphaFoldDB" id="A0A4V3GXL5"/>
<dbReference type="EMBL" id="SOEG01000030">
    <property type="protein sequence ID" value="TDX48325.1"/>
    <property type="molecule type" value="Genomic_DNA"/>
</dbReference>
<sequence length="116" mass="13116">MIVVIDRKNCTQPCRELSKLEEKVEAHTDRINKLELAANANEDSIKELSVNLSEYKAMAHNIIEKIDNLENRLFSFLTTITKNQSKEDSEWKDLIWKVIAGTIVVLVAYLVGKGGA</sequence>
<comment type="caution">
    <text evidence="3">The sequence shown here is derived from an EMBL/GenBank/DDBJ whole genome shotgun (WGS) entry which is preliminary data.</text>
</comment>
<keyword evidence="2" id="KW-0472">Membrane</keyword>